<evidence type="ECO:0000256" key="1">
    <source>
        <dbReference type="ARBA" id="ARBA00004651"/>
    </source>
</evidence>
<comment type="subcellular location">
    <subcellularLocation>
        <location evidence="1">Cell membrane</location>
        <topology evidence="1">Multi-pass membrane protein</topology>
    </subcellularLocation>
</comment>
<dbReference type="Gene3D" id="1.20.1530.20">
    <property type="match status" value="1"/>
</dbReference>
<keyword evidence="13" id="KW-1185">Reference proteome</keyword>
<sequence>MDPVTTFALIGLVGIGSQWLAWRFQLPAIVLMLAAGLVVGPATGLLVPQATFGELFKPIIAVAVAVILFEGGLTLNFKSLKDAGPSVTRLVVIGAPLGWLMSTLAIRYGAGLSWESSIVFGGIMIVTGPTVITPLLRQARLQSRPARILKWEAIVNDPIGALAAVLAFEVFLALYGSLTLAGAIWHLVQGITLATVLGFAGGWVIAWAFRRGKVPEYMKVSVLFGAVLLIYAASDYVLHESGLLAVTLMGIYLANTHLPSLDEIRRFKEHATIILVSGVFVLLAASLTMADLQTLSLRTVLFVLVVVLIARPVTVLVSLIGTGLPWQEKAMIAWIGPRGVVLVAVSGLFGTQLVDLGVADGAQLTALAFALVAGTVVLHGFSMAPLARFLGLTAASKPGLLIVGGSRWSLNLAKALEKAEIPVLVVDRNWFRLRAVREAGIPTYHGEILSEAAEHSLDLAKYGAVLAATDNDGYNALVGTDFGPEFGRNNVFQIGRCEGAEGRQELPAQLGGRQFGPGTSYEDFARLVAEGWSFRTTRLSEEFGLEDYMAANPDAKIFGYVGEGGLRLVEGDNPPEVRPGIRIMALSKKREDRGQGAVA</sequence>
<keyword evidence="5 9" id="KW-0812">Transmembrane</keyword>
<feature type="transmembrane region" description="Helical" evidence="9">
    <location>
        <begin position="158"/>
        <end position="178"/>
    </location>
</feature>
<dbReference type="GO" id="GO:0006813">
    <property type="term" value="P:potassium ion transport"/>
    <property type="evidence" value="ECO:0007669"/>
    <property type="project" value="InterPro"/>
</dbReference>
<feature type="domain" description="RCK N-terminal" evidence="11">
    <location>
        <begin position="401"/>
        <end position="478"/>
    </location>
</feature>
<feature type="domain" description="Cation/H+ exchanger transmembrane" evidence="10">
    <location>
        <begin position="20"/>
        <end position="387"/>
    </location>
</feature>
<dbReference type="GO" id="GO:0015297">
    <property type="term" value="F:antiporter activity"/>
    <property type="evidence" value="ECO:0007669"/>
    <property type="project" value="UniProtKB-KW"/>
</dbReference>
<evidence type="ECO:0000256" key="7">
    <source>
        <dbReference type="ARBA" id="ARBA00023065"/>
    </source>
</evidence>
<feature type="transmembrane region" description="Helical" evidence="9">
    <location>
        <begin position="332"/>
        <end position="354"/>
    </location>
</feature>
<accession>A0A7S9LQ46</accession>
<dbReference type="EMBL" id="CP064942">
    <property type="protein sequence ID" value="QPH53173.1"/>
    <property type="molecule type" value="Genomic_DNA"/>
</dbReference>
<feature type="transmembrane region" description="Helical" evidence="9">
    <location>
        <begin position="184"/>
        <end position="208"/>
    </location>
</feature>
<gene>
    <name evidence="12" type="ORF">I0K15_15395</name>
</gene>
<organism evidence="12 13">
    <name type="scientific">Pontivivens ytuae</name>
    <dbReference type="NCBI Taxonomy" id="2789856"/>
    <lineage>
        <taxon>Bacteria</taxon>
        <taxon>Pseudomonadati</taxon>
        <taxon>Pseudomonadota</taxon>
        <taxon>Alphaproteobacteria</taxon>
        <taxon>Rhodobacterales</taxon>
        <taxon>Paracoccaceae</taxon>
        <taxon>Pontivivens</taxon>
    </lineage>
</organism>
<dbReference type="PANTHER" id="PTHR32507">
    <property type="entry name" value="NA(+)/H(+) ANTIPORTER 1"/>
    <property type="match status" value="1"/>
</dbReference>
<dbReference type="InterPro" id="IPR003148">
    <property type="entry name" value="RCK_N"/>
</dbReference>
<evidence type="ECO:0000256" key="2">
    <source>
        <dbReference type="ARBA" id="ARBA00022448"/>
    </source>
</evidence>
<evidence type="ECO:0000256" key="5">
    <source>
        <dbReference type="ARBA" id="ARBA00022692"/>
    </source>
</evidence>
<evidence type="ECO:0000256" key="9">
    <source>
        <dbReference type="SAM" id="Phobius"/>
    </source>
</evidence>
<dbReference type="PANTHER" id="PTHR32507:SF0">
    <property type="entry name" value="NA(+)_H(+) ANTIPORTER 2-RELATED"/>
    <property type="match status" value="1"/>
</dbReference>
<evidence type="ECO:0000313" key="13">
    <source>
        <dbReference type="Proteomes" id="UP000594800"/>
    </source>
</evidence>
<feature type="transmembrane region" description="Helical" evidence="9">
    <location>
        <begin position="55"/>
        <end position="75"/>
    </location>
</feature>
<feature type="transmembrane region" description="Helical" evidence="9">
    <location>
        <begin position="6"/>
        <end position="22"/>
    </location>
</feature>
<feature type="transmembrane region" description="Helical" evidence="9">
    <location>
        <begin position="87"/>
        <end position="106"/>
    </location>
</feature>
<dbReference type="KEGG" id="poz:I0K15_15395"/>
<evidence type="ECO:0000256" key="4">
    <source>
        <dbReference type="ARBA" id="ARBA00022475"/>
    </source>
</evidence>
<dbReference type="GO" id="GO:1902600">
    <property type="term" value="P:proton transmembrane transport"/>
    <property type="evidence" value="ECO:0007669"/>
    <property type="project" value="InterPro"/>
</dbReference>
<feature type="transmembrane region" description="Helical" evidence="9">
    <location>
        <begin position="366"/>
        <end position="387"/>
    </location>
</feature>
<dbReference type="InterPro" id="IPR036291">
    <property type="entry name" value="NAD(P)-bd_dom_sf"/>
</dbReference>
<evidence type="ECO:0000259" key="11">
    <source>
        <dbReference type="Pfam" id="PF02254"/>
    </source>
</evidence>
<dbReference type="InterPro" id="IPR038770">
    <property type="entry name" value="Na+/solute_symporter_sf"/>
</dbReference>
<dbReference type="Pfam" id="PF02254">
    <property type="entry name" value="TrkA_N"/>
    <property type="match status" value="1"/>
</dbReference>
<feature type="transmembrane region" description="Helical" evidence="9">
    <location>
        <begin position="273"/>
        <end position="290"/>
    </location>
</feature>
<keyword evidence="8 9" id="KW-0472">Membrane</keyword>
<dbReference type="AlphaFoldDB" id="A0A7S9LQ46"/>
<evidence type="ECO:0000256" key="8">
    <source>
        <dbReference type="ARBA" id="ARBA00023136"/>
    </source>
</evidence>
<keyword evidence="2" id="KW-0813">Transport</keyword>
<keyword evidence="6 9" id="KW-1133">Transmembrane helix</keyword>
<evidence type="ECO:0000256" key="6">
    <source>
        <dbReference type="ARBA" id="ARBA00022989"/>
    </source>
</evidence>
<feature type="transmembrane region" description="Helical" evidence="9">
    <location>
        <begin position="118"/>
        <end position="137"/>
    </location>
</feature>
<name>A0A7S9LQ46_9RHOB</name>
<dbReference type="Proteomes" id="UP000594800">
    <property type="component" value="Chromosome"/>
</dbReference>
<feature type="transmembrane region" description="Helical" evidence="9">
    <location>
        <begin position="296"/>
        <end position="320"/>
    </location>
</feature>
<protein>
    <submittedName>
        <fullName evidence="12">Sodium:proton antiporter</fullName>
    </submittedName>
</protein>
<feature type="transmembrane region" description="Helical" evidence="9">
    <location>
        <begin position="220"/>
        <end position="237"/>
    </location>
</feature>
<dbReference type="Gene3D" id="3.40.50.720">
    <property type="entry name" value="NAD(P)-binding Rossmann-like Domain"/>
    <property type="match status" value="1"/>
</dbReference>
<dbReference type="InterPro" id="IPR006153">
    <property type="entry name" value="Cation/H_exchanger_TM"/>
</dbReference>
<dbReference type="SUPFAM" id="SSF51735">
    <property type="entry name" value="NAD(P)-binding Rossmann-fold domains"/>
    <property type="match status" value="1"/>
</dbReference>
<evidence type="ECO:0000313" key="12">
    <source>
        <dbReference type="EMBL" id="QPH53173.1"/>
    </source>
</evidence>
<keyword evidence="3" id="KW-0050">Antiport</keyword>
<feature type="transmembrane region" description="Helical" evidence="9">
    <location>
        <begin position="29"/>
        <end position="49"/>
    </location>
</feature>
<keyword evidence="4" id="KW-1003">Cell membrane</keyword>
<evidence type="ECO:0000256" key="3">
    <source>
        <dbReference type="ARBA" id="ARBA00022449"/>
    </source>
</evidence>
<reference evidence="12 13" key="1">
    <citation type="submission" date="2020-11" db="EMBL/GenBank/DDBJ databases">
        <title>Description of Pontivivens ytuae sp. nov. isolated from deep sea sediment of Mariana Trench.</title>
        <authorList>
            <person name="Wang Z."/>
            <person name="Sun Q.-L."/>
            <person name="Xu X.-D."/>
            <person name="Tang Y.-Z."/>
            <person name="Zhang J."/>
        </authorList>
    </citation>
    <scope>NUCLEOTIDE SEQUENCE [LARGE SCALE GENOMIC DNA]</scope>
    <source>
        <strain evidence="12 13">MT2928</strain>
    </source>
</reference>
<dbReference type="RefSeq" id="WP_196102384.1">
    <property type="nucleotide sequence ID" value="NZ_CP064942.1"/>
</dbReference>
<keyword evidence="7" id="KW-0406">Ion transport</keyword>
<proteinExistence type="predicted"/>
<dbReference type="GO" id="GO:0005886">
    <property type="term" value="C:plasma membrane"/>
    <property type="evidence" value="ECO:0007669"/>
    <property type="project" value="UniProtKB-SubCell"/>
</dbReference>
<dbReference type="Pfam" id="PF00999">
    <property type="entry name" value="Na_H_Exchanger"/>
    <property type="match status" value="1"/>
</dbReference>
<evidence type="ECO:0000259" key="10">
    <source>
        <dbReference type="Pfam" id="PF00999"/>
    </source>
</evidence>